<evidence type="ECO:0000259" key="8">
    <source>
        <dbReference type="Pfam" id="PF01694"/>
    </source>
</evidence>
<evidence type="ECO:0000256" key="6">
    <source>
        <dbReference type="ARBA" id="ARBA00023136"/>
    </source>
</evidence>
<evidence type="ECO:0000256" key="7">
    <source>
        <dbReference type="SAM" id="Phobius"/>
    </source>
</evidence>
<dbReference type="InterPro" id="IPR050925">
    <property type="entry name" value="Rhomboid_protease_S54"/>
</dbReference>
<dbReference type="Proteomes" id="UP001330812">
    <property type="component" value="Chromosome"/>
</dbReference>
<dbReference type="GO" id="GO:0008233">
    <property type="term" value="F:peptidase activity"/>
    <property type="evidence" value="ECO:0007669"/>
    <property type="project" value="UniProtKB-KW"/>
</dbReference>
<keyword evidence="6 7" id="KW-0472">Membrane</keyword>
<proteinExistence type="inferred from homology"/>
<dbReference type="GO" id="GO:0006508">
    <property type="term" value="P:proteolysis"/>
    <property type="evidence" value="ECO:0007669"/>
    <property type="project" value="UniProtKB-KW"/>
</dbReference>
<accession>A0ABZ1I4M1</accession>
<feature type="domain" description="Peptidase S54 rhomboid" evidence="8">
    <location>
        <begin position="61"/>
        <end position="192"/>
    </location>
</feature>
<evidence type="ECO:0000256" key="5">
    <source>
        <dbReference type="ARBA" id="ARBA00022989"/>
    </source>
</evidence>
<dbReference type="EC" id="3.4.21.-" evidence="9"/>
<sequence>MGPRTIAGARPTKSIVVTSTLLAINVLIYLITAVQAKSLDNSTSPLNFDGVMQPAAALVQGEWWRIFTSGFVHFGIFHIAANMFSLWMIGRALEQAFGKIRYLALYFVALFGASVAVLLFDNPLQISGGASGALFGLLGCYAVIVVKLKLNPSGLLITLAINGYITFAIPGISILAHVGGLITGALVAVALLYAPERNRARWQAIGIGIIVVALVGLVLYRAAALSALA</sequence>
<protein>
    <submittedName>
        <fullName evidence="9">Rhomboid family intramembrane serine protease</fullName>
        <ecNumber evidence="9">3.4.21.-</ecNumber>
    </submittedName>
</protein>
<keyword evidence="9" id="KW-0645">Protease</keyword>
<dbReference type="Pfam" id="PF01694">
    <property type="entry name" value="Rhomboid"/>
    <property type="match status" value="1"/>
</dbReference>
<evidence type="ECO:0000256" key="2">
    <source>
        <dbReference type="ARBA" id="ARBA00009045"/>
    </source>
</evidence>
<name>A0ABZ1I4M1_9PSEU</name>
<feature type="transmembrane region" description="Helical" evidence="7">
    <location>
        <begin position="126"/>
        <end position="146"/>
    </location>
</feature>
<dbReference type="EMBL" id="CP142149">
    <property type="protein sequence ID" value="WSE28429.1"/>
    <property type="molecule type" value="Genomic_DNA"/>
</dbReference>
<keyword evidence="10" id="KW-1185">Reference proteome</keyword>
<comment type="similarity">
    <text evidence="2">Belongs to the peptidase S54 family.</text>
</comment>
<dbReference type="PANTHER" id="PTHR43731">
    <property type="entry name" value="RHOMBOID PROTEASE"/>
    <property type="match status" value="1"/>
</dbReference>
<evidence type="ECO:0000313" key="10">
    <source>
        <dbReference type="Proteomes" id="UP001330812"/>
    </source>
</evidence>
<reference evidence="9 10" key="1">
    <citation type="journal article" date="2015" name="Int. J. Syst. Evol. Microbiol.">
        <title>Amycolatopsis rhabdoformis sp. nov., an actinomycete isolated from a tropical forest soil.</title>
        <authorList>
            <person name="Souza W.R."/>
            <person name="Silva R.E."/>
            <person name="Goodfellow M."/>
            <person name="Busarakam K."/>
            <person name="Figueiro F.S."/>
            <person name="Ferreira D."/>
            <person name="Rodrigues-Filho E."/>
            <person name="Moraes L.A.B."/>
            <person name="Zucchi T.D."/>
        </authorList>
    </citation>
    <scope>NUCLEOTIDE SEQUENCE [LARGE SCALE GENOMIC DNA]</scope>
    <source>
        <strain evidence="9 10">NCIMB 14900</strain>
    </source>
</reference>
<organism evidence="9 10">
    <name type="scientific">Amycolatopsis rhabdoformis</name>
    <dbReference type="NCBI Taxonomy" id="1448059"/>
    <lineage>
        <taxon>Bacteria</taxon>
        <taxon>Bacillati</taxon>
        <taxon>Actinomycetota</taxon>
        <taxon>Actinomycetes</taxon>
        <taxon>Pseudonocardiales</taxon>
        <taxon>Pseudonocardiaceae</taxon>
        <taxon>Amycolatopsis</taxon>
    </lineage>
</organism>
<dbReference type="SUPFAM" id="SSF144091">
    <property type="entry name" value="Rhomboid-like"/>
    <property type="match status" value="1"/>
</dbReference>
<evidence type="ECO:0000313" key="9">
    <source>
        <dbReference type="EMBL" id="WSE28429.1"/>
    </source>
</evidence>
<keyword evidence="4 9" id="KW-0378">Hydrolase</keyword>
<feature type="transmembrane region" description="Helical" evidence="7">
    <location>
        <begin position="175"/>
        <end position="193"/>
    </location>
</feature>
<feature type="transmembrane region" description="Helical" evidence="7">
    <location>
        <begin position="102"/>
        <end position="120"/>
    </location>
</feature>
<dbReference type="InterPro" id="IPR035952">
    <property type="entry name" value="Rhomboid-like_sf"/>
</dbReference>
<keyword evidence="3 7" id="KW-0812">Transmembrane</keyword>
<keyword evidence="5 7" id="KW-1133">Transmembrane helix</keyword>
<gene>
    <name evidence="9" type="ORF">VSH64_37185</name>
</gene>
<feature type="transmembrane region" description="Helical" evidence="7">
    <location>
        <begin position="71"/>
        <end position="90"/>
    </location>
</feature>
<feature type="transmembrane region" description="Helical" evidence="7">
    <location>
        <begin position="12"/>
        <end position="32"/>
    </location>
</feature>
<dbReference type="Gene3D" id="1.20.1540.10">
    <property type="entry name" value="Rhomboid-like"/>
    <property type="match status" value="1"/>
</dbReference>
<evidence type="ECO:0000256" key="1">
    <source>
        <dbReference type="ARBA" id="ARBA00004141"/>
    </source>
</evidence>
<evidence type="ECO:0000256" key="4">
    <source>
        <dbReference type="ARBA" id="ARBA00022801"/>
    </source>
</evidence>
<dbReference type="InterPro" id="IPR022764">
    <property type="entry name" value="Peptidase_S54_rhomboid_dom"/>
</dbReference>
<dbReference type="PANTHER" id="PTHR43731:SF14">
    <property type="entry name" value="PRESENILIN-ASSOCIATED RHOMBOID-LIKE PROTEIN, MITOCHONDRIAL"/>
    <property type="match status" value="1"/>
</dbReference>
<dbReference type="RefSeq" id="WP_326567429.1">
    <property type="nucleotide sequence ID" value="NZ_CP142149.1"/>
</dbReference>
<comment type="subcellular location">
    <subcellularLocation>
        <location evidence="1">Membrane</location>
        <topology evidence="1">Multi-pass membrane protein</topology>
    </subcellularLocation>
</comment>
<feature type="transmembrane region" description="Helical" evidence="7">
    <location>
        <begin position="205"/>
        <end position="223"/>
    </location>
</feature>
<feature type="transmembrane region" description="Helical" evidence="7">
    <location>
        <begin position="153"/>
        <end position="169"/>
    </location>
</feature>
<evidence type="ECO:0000256" key="3">
    <source>
        <dbReference type="ARBA" id="ARBA00022692"/>
    </source>
</evidence>